<evidence type="ECO:0000256" key="8">
    <source>
        <dbReference type="SAM" id="Phobius"/>
    </source>
</evidence>
<evidence type="ECO:0000313" key="11">
    <source>
        <dbReference type="Proteomes" id="UP000799539"/>
    </source>
</evidence>
<dbReference type="PRINTS" id="PR00171">
    <property type="entry name" value="SUGRTRNSPORT"/>
</dbReference>
<comment type="similarity">
    <text evidence="2 7">Belongs to the major facilitator superfamily. Sugar transporter (TC 2.A.1.1) family.</text>
</comment>
<keyword evidence="5 8" id="KW-1133">Transmembrane helix</keyword>
<feature type="transmembrane region" description="Helical" evidence="8">
    <location>
        <begin position="7"/>
        <end position="25"/>
    </location>
</feature>
<evidence type="ECO:0000256" key="4">
    <source>
        <dbReference type="ARBA" id="ARBA00022692"/>
    </source>
</evidence>
<dbReference type="FunFam" id="1.20.1250.20:FF:000061">
    <property type="entry name" value="MFS sugar transporter"/>
    <property type="match status" value="1"/>
</dbReference>
<feature type="transmembrane region" description="Helical" evidence="8">
    <location>
        <begin position="402"/>
        <end position="421"/>
    </location>
</feature>
<name>A0A6A6F9P8_9PEZI</name>
<dbReference type="NCBIfam" id="TIGR00879">
    <property type="entry name" value="SP"/>
    <property type="match status" value="1"/>
</dbReference>
<dbReference type="PROSITE" id="PS50850">
    <property type="entry name" value="MFS"/>
    <property type="match status" value="1"/>
</dbReference>
<feature type="transmembrane region" description="Helical" evidence="8">
    <location>
        <begin position="114"/>
        <end position="135"/>
    </location>
</feature>
<evidence type="ECO:0000256" key="6">
    <source>
        <dbReference type="ARBA" id="ARBA00023136"/>
    </source>
</evidence>
<evidence type="ECO:0000313" key="10">
    <source>
        <dbReference type="EMBL" id="KAF2210144.1"/>
    </source>
</evidence>
<dbReference type="InterPro" id="IPR005828">
    <property type="entry name" value="MFS_sugar_transport-like"/>
</dbReference>
<evidence type="ECO:0000256" key="3">
    <source>
        <dbReference type="ARBA" id="ARBA00022448"/>
    </source>
</evidence>
<dbReference type="PANTHER" id="PTHR48022:SF28">
    <property type="entry name" value="MAJOR FACILITATOR SUPERFAMILY (MFS) PROFILE DOMAIN-CONTAINING PROTEIN-RELATED"/>
    <property type="match status" value="1"/>
</dbReference>
<evidence type="ECO:0000256" key="5">
    <source>
        <dbReference type="ARBA" id="ARBA00022989"/>
    </source>
</evidence>
<organism evidence="10 11">
    <name type="scientific">Cercospora zeae-maydis SCOH1-5</name>
    <dbReference type="NCBI Taxonomy" id="717836"/>
    <lineage>
        <taxon>Eukaryota</taxon>
        <taxon>Fungi</taxon>
        <taxon>Dikarya</taxon>
        <taxon>Ascomycota</taxon>
        <taxon>Pezizomycotina</taxon>
        <taxon>Dothideomycetes</taxon>
        <taxon>Dothideomycetidae</taxon>
        <taxon>Mycosphaerellales</taxon>
        <taxon>Mycosphaerellaceae</taxon>
        <taxon>Cercospora</taxon>
    </lineage>
</organism>
<feature type="domain" description="Major facilitator superfamily (MFS) profile" evidence="9">
    <location>
        <begin position="12"/>
        <end position="455"/>
    </location>
</feature>
<protein>
    <recommendedName>
        <fullName evidence="9">Major facilitator superfamily (MFS) profile domain-containing protein</fullName>
    </recommendedName>
</protein>
<evidence type="ECO:0000259" key="9">
    <source>
        <dbReference type="PROSITE" id="PS50850"/>
    </source>
</evidence>
<feature type="transmembrane region" description="Helical" evidence="8">
    <location>
        <begin position="270"/>
        <end position="292"/>
    </location>
</feature>
<keyword evidence="3 7" id="KW-0813">Transport</keyword>
<sequence length="523" mass="56836">MALSGRVLNWAITAVAGSGFLLFGYDQGVMSGLLTGVAFTEQFPEIDTTDTGHGSASLQGTVVAIYEIGCFFGSIFCLFFGEKLGRKNCIWLGCFVLSIGAALQAASYGIPQMIVGRIVAGLGNGINTSTIPVWHSELMKAEKRGKGLSIELAINIFGVATAYWVDYGMSFVENESQFRFPLALQILFALVTAVGLFACPESPRWLIAHDRFEEARDILSRLRLSSENQDTVNHEMADIKQAVDEERAAAAGNGFQALTKDGGLRFRYRTLLGIGGQFMQQLSGINLITYYAPVIFQSSVGLSHSLSLLLAGFNGIAYFFSSLPPIWILDRLGRRKLMLFACAGQACCMAILAGTVWDGSTSSGIVATIMLFLFNFFFAIGLLAIPWLLPAEYAPLAIRTKAASLASASNWIFTFLVVEITPISIKNIGYKTYIYFAIFNACFLPLIYFFYPETRNLSLEQIDRLFTGSKVALHVKDAIGGADMVAPDAAAHADTKEMVVDRLDRVDWAGSCGPIAAHSVQST</sequence>
<feature type="transmembrane region" description="Helical" evidence="8">
    <location>
        <begin position="180"/>
        <end position="199"/>
    </location>
</feature>
<reference evidence="10" key="1">
    <citation type="journal article" date="2020" name="Stud. Mycol.">
        <title>101 Dothideomycetes genomes: a test case for predicting lifestyles and emergence of pathogens.</title>
        <authorList>
            <person name="Haridas S."/>
            <person name="Albert R."/>
            <person name="Binder M."/>
            <person name="Bloem J."/>
            <person name="Labutti K."/>
            <person name="Salamov A."/>
            <person name="Andreopoulos B."/>
            <person name="Baker S."/>
            <person name="Barry K."/>
            <person name="Bills G."/>
            <person name="Bluhm B."/>
            <person name="Cannon C."/>
            <person name="Castanera R."/>
            <person name="Culley D."/>
            <person name="Daum C."/>
            <person name="Ezra D."/>
            <person name="Gonzalez J."/>
            <person name="Henrissat B."/>
            <person name="Kuo A."/>
            <person name="Liang C."/>
            <person name="Lipzen A."/>
            <person name="Lutzoni F."/>
            <person name="Magnuson J."/>
            <person name="Mondo S."/>
            <person name="Nolan M."/>
            <person name="Ohm R."/>
            <person name="Pangilinan J."/>
            <person name="Park H.-J."/>
            <person name="Ramirez L."/>
            <person name="Alfaro M."/>
            <person name="Sun H."/>
            <person name="Tritt A."/>
            <person name="Yoshinaga Y."/>
            <person name="Zwiers L.-H."/>
            <person name="Turgeon B."/>
            <person name="Goodwin S."/>
            <person name="Spatafora J."/>
            <person name="Crous P."/>
            <person name="Grigoriev I."/>
        </authorList>
    </citation>
    <scope>NUCLEOTIDE SEQUENCE</scope>
    <source>
        <strain evidence="10">SCOH1-5</strain>
    </source>
</reference>
<dbReference type="EMBL" id="ML992683">
    <property type="protein sequence ID" value="KAF2210144.1"/>
    <property type="molecule type" value="Genomic_DNA"/>
</dbReference>
<dbReference type="OrthoDB" id="6133115at2759"/>
<dbReference type="Pfam" id="PF00083">
    <property type="entry name" value="Sugar_tr"/>
    <property type="match status" value="1"/>
</dbReference>
<dbReference type="GO" id="GO:0016020">
    <property type="term" value="C:membrane"/>
    <property type="evidence" value="ECO:0007669"/>
    <property type="project" value="UniProtKB-SubCell"/>
</dbReference>
<gene>
    <name evidence="10" type="ORF">CERZMDRAFT_99836</name>
</gene>
<feature type="transmembrane region" description="Helical" evidence="8">
    <location>
        <begin position="304"/>
        <end position="325"/>
    </location>
</feature>
<dbReference type="Proteomes" id="UP000799539">
    <property type="component" value="Unassembled WGS sequence"/>
</dbReference>
<accession>A0A6A6F9P8</accession>
<dbReference type="InterPro" id="IPR036259">
    <property type="entry name" value="MFS_trans_sf"/>
</dbReference>
<feature type="transmembrane region" description="Helical" evidence="8">
    <location>
        <begin position="147"/>
        <end position="165"/>
    </location>
</feature>
<comment type="subcellular location">
    <subcellularLocation>
        <location evidence="1">Membrane</location>
        <topology evidence="1">Multi-pass membrane protein</topology>
    </subcellularLocation>
</comment>
<dbReference type="Gene3D" id="1.20.1250.20">
    <property type="entry name" value="MFS general substrate transporter like domains"/>
    <property type="match status" value="1"/>
</dbReference>
<dbReference type="InterPro" id="IPR020846">
    <property type="entry name" value="MFS_dom"/>
</dbReference>
<proteinExistence type="inferred from homology"/>
<evidence type="ECO:0000256" key="2">
    <source>
        <dbReference type="ARBA" id="ARBA00010992"/>
    </source>
</evidence>
<dbReference type="AlphaFoldDB" id="A0A6A6F9P8"/>
<evidence type="ECO:0000256" key="1">
    <source>
        <dbReference type="ARBA" id="ARBA00004141"/>
    </source>
</evidence>
<evidence type="ECO:0000256" key="7">
    <source>
        <dbReference type="RuleBase" id="RU003346"/>
    </source>
</evidence>
<feature type="transmembrane region" description="Helical" evidence="8">
    <location>
        <begin position="363"/>
        <end position="390"/>
    </location>
</feature>
<dbReference type="SUPFAM" id="SSF103473">
    <property type="entry name" value="MFS general substrate transporter"/>
    <property type="match status" value="1"/>
</dbReference>
<feature type="transmembrane region" description="Helical" evidence="8">
    <location>
        <begin position="433"/>
        <end position="451"/>
    </location>
</feature>
<dbReference type="InterPro" id="IPR050360">
    <property type="entry name" value="MFS_Sugar_Transporters"/>
</dbReference>
<feature type="transmembrane region" description="Helical" evidence="8">
    <location>
        <begin position="63"/>
        <end position="81"/>
    </location>
</feature>
<dbReference type="PANTHER" id="PTHR48022">
    <property type="entry name" value="PLASTIDIC GLUCOSE TRANSPORTER 4"/>
    <property type="match status" value="1"/>
</dbReference>
<keyword evidence="6 8" id="KW-0472">Membrane</keyword>
<feature type="transmembrane region" description="Helical" evidence="8">
    <location>
        <begin position="337"/>
        <end position="357"/>
    </location>
</feature>
<feature type="transmembrane region" description="Helical" evidence="8">
    <location>
        <begin position="88"/>
        <end position="108"/>
    </location>
</feature>
<dbReference type="GO" id="GO:0005351">
    <property type="term" value="F:carbohydrate:proton symporter activity"/>
    <property type="evidence" value="ECO:0007669"/>
    <property type="project" value="TreeGrafter"/>
</dbReference>
<keyword evidence="4 8" id="KW-0812">Transmembrane</keyword>
<dbReference type="InterPro" id="IPR003663">
    <property type="entry name" value="Sugar/inositol_transpt"/>
</dbReference>
<keyword evidence="11" id="KW-1185">Reference proteome</keyword>